<comment type="caution">
    <text evidence="2">The sequence shown here is derived from an EMBL/GenBank/DDBJ whole genome shotgun (WGS) entry which is preliminary data.</text>
</comment>
<evidence type="ECO:0000313" key="3">
    <source>
        <dbReference type="Proteomes" id="UP001642483"/>
    </source>
</evidence>
<dbReference type="Gene3D" id="3.80.10.10">
    <property type="entry name" value="Ribonuclease Inhibitor"/>
    <property type="match status" value="1"/>
</dbReference>
<feature type="domain" description="TIR" evidence="1">
    <location>
        <begin position="494"/>
        <end position="624"/>
    </location>
</feature>
<protein>
    <recommendedName>
        <fullName evidence="1">TIR domain-containing protein</fullName>
    </recommendedName>
</protein>
<dbReference type="EMBL" id="CAWYQH010000103">
    <property type="protein sequence ID" value="CAK8686706.1"/>
    <property type="molecule type" value="Genomic_DNA"/>
</dbReference>
<sequence>MSSKGLSVFGGRNFRTPTRQLGNATFSVVTGRSAFSKIGFTIVGLPEINQTDLTDSNEFTCLLPNAIRTKALCDIFARNKNCVVTETYSTRRYCLTLEVLIKGNEIKRELFDIHSRGQLVQELKEKLKLYPEEEISVQLTEVGVFMIAENEFKKIKNEARVKMKNLLDLDNPGGVRFSTSPILNDPRRKETKKIPLKGFKSTRLSYEALHDAFQVGTEGSENKVSCSDCSIDIPNGALTEDKVFFMSLQYSKGEEGSDFLVLTPLLHCAPSTSFERSVTISLPTCYEFEDNTQQFDVTPQTNDGSGWKNLQPASIKDTGMVTFEAQSFSWKRVICPFSNIVKKIRKKLEFICYKNCNANNKLVLVYEIGDDINGLNNRIEEGQMFKGTCKIKPKEDIILEFSHPGVSIEPSVDTITSSEIFYRGALITKNILITSVGEVTETFCRFAIKCAETGKVLHKTRFPLPTLPTSEEIDRRQSSISRMNSRNESVSSIGGHQVMISYNWQDAKTLAGKICERLKGESIRVWIDEEQMMGELFEKMAEAVNGADVILMFVSRHYETSANCKREAKYAADLKKIIIPVYVQPDYSPPESSWLGLVTAGKIYYDFGKGEFDETFRKLLREIRNDLSGTRDISKDDLKELEDLQRNHNKHKLMRLWLKLYKQHNHDIPKSAAKHFPLFLDLSQTMWSDEEISALCCVLKNVELEIERIDLASCGLTMESFREICSTISKMTGSIKELDISFSSFKGNIVATMCNGGFLSKVTGSLSMMNCFDAQRRGPCASEKEKTRLHQAVVDHSPDLVIYFE</sequence>
<dbReference type="InterPro" id="IPR035897">
    <property type="entry name" value="Toll_tir_struct_dom_sf"/>
</dbReference>
<dbReference type="InterPro" id="IPR032675">
    <property type="entry name" value="LRR_dom_sf"/>
</dbReference>
<dbReference type="PROSITE" id="PS50104">
    <property type="entry name" value="TIR"/>
    <property type="match status" value="1"/>
</dbReference>
<name>A0ABP0G4E8_CLALP</name>
<dbReference type="SUPFAM" id="SSF52047">
    <property type="entry name" value="RNI-like"/>
    <property type="match status" value="1"/>
</dbReference>
<dbReference type="PANTHER" id="PTHR46270:SF2">
    <property type="entry name" value="TIR DOMAIN-CONTAINING PROTEIN"/>
    <property type="match status" value="1"/>
</dbReference>
<dbReference type="Pfam" id="PF13676">
    <property type="entry name" value="TIR_2"/>
    <property type="match status" value="1"/>
</dbReference>
<evidence type="ECO:0000259" key="1">
    <source>
        <dbReference type="PROSITE" id="PS50104"/>
    </source>
</evidence>
<accession>A0ABP0G4E8</accession>
<gene>
    <name evidence="2" type="ORF">CVLEPA_LOCUS18631</name>
</gene>
<dbReference type="SUPFAM" id="SSF52200">
    <property type="entry name" value="Toll/Interleukin receptor TIR domain"/>
    <property type="match status" value="1"/>
</dbReference>
<dbReference type="Gene3D" id="2.60.220.30">
    <property type="match status" value="1"/>
</dbReference>
<dbReference type="Proteomes" id="UP001642483">
    <property type="component" value="Unassembled WGS sequence"/>
</dbReference>
<organism evidence="2 3">
    <name type="scientific">Clavelina lepadiformis</name>
    <name type="common">Light-bulb sea squirt</name>
    <name type="synonym">Ascidia lepadiformis</name>
    <dbReference type="NCBI Taxonomy" id="159417"/>
    <lineage>
        <taxon>Eukaryota</taxon>
        <taxon>Metazoa</taxon>
        <taxon>Chordata</taxon>
        <taxon>Tunicata</taxon>
        <taxon>Ascidiacea</taxon>
        <taxon>Aplousobranchia</taxon>
        <taxon>Clavelinidae</taxon>
        <taxon>Clavelina</taxon>
    </lineage>
</organism>
<evidence type="ECO:0000313" key="2">
    <source>
        <dbReference type="EMBL" id="CAK8686706.1"/>
    </source>
</evidence>
<dbReference type="PANTHER" id="PTHR46270">
    <property type="entry name" value="ARMADILLO-TYPE FOLD-RELATED"/>
    <property type="match status" value="1"/>
</dbReference>
<dbReference type="InterPro" id="IPR000157">
    <property type="entry name" value="TIR_dom"/>
</dbReference>
<dbReference type="Gene3D" id="3.40.50.10140">
    <property type="entry name" value="Toll/interleukin-1 receptor homology (TIR) domain"/>
    <property type="match status" value="1"/>
</dbReference>
<proteinExistence type="predicted"/>
<keyword evidence="3" id="KW-1185">Reference proteome</keyword>
<reference evidence="2 3" key="1">
    <citation type="submission" date="2024-02" db="EMBL/GenBank/DDBJ databases">
        <authorList>
            <person name="Daric V."/>
            <person name="Darras S."/>
        </authorList>
    </citation>
    <scope>NUCLEOTIDE SEQUENCE [LARGE SCALE GENOMIC DNA]</scope>
</reference>